<dbReference type="STRING" id="1798508.A3A35_00030"/>
<evidence type="ECO:0008006" key="3">
    <source>
        <dbReference type="Google" id="ProtNLM"/>
    </source>
</evidence>
<protein>
    <recommendedName>
        <fullName evidence="3">HTH arsR-type domain-containing protein</fullName>
    </recommendedName>
</protein>
<dbReference type="Proteomes" id="UP000179115">
    <property type="component" value="Unassembled WGS sequence"/>
</dbReference>
<name>A0A1F6ECD7_9BACT</name>
<evidence type="ECO:0000313" key="1">
    <source>
        <dbReference type="EMBL" id="OGG71344.1"/>
    </source>
</evidence>
<evidence type="ECO:0000313" key="2">
    <source>
        <dbReference type="Proteomes" id="UP000179115"/>
    </source>
</evidence>
<organism evidence="1 2">
    <name type="scientific">Candidatus Kaiserbacteria bacterium RIFCSPLOWO2_01_FULL_51_21</name>
    <dbReference type="NCBI Taxonomy" id="1798508"/>
    <lineage>
        <taxon>Bacteria</taxon>
        <taxon>Candidatus Kaiseribacteriota</taxon>
    </lineage>
</organism>
<dbReference type="AlphaFoldDB" id="A0A1F6ECD7"/>
<proteinExistence type="predicted"/>
<sequence>MKILGKLFGSDSRVKILRLFLFNPDGVFENAEVASRARVYSSTARREIALLSRVGLIKRKYFYREVVRKSPSRFVAKRKRVAGWTLNEKFYYLGALQSFLLGATPLRENDVAKRLERVGRLKLVIIAGAFLQDFNSRVDLLIVGDSIKKLVLENAIKNIEAELGKELRYAVFSTSDFEYRLNVYDKLIRDVLDYPHQKVVNRLNLSKT</sequence>
<accession>A0A1F6ECD7</accession>
<comment type="caution">
    <text evidence="1">The sequence shown here is derived from an EMBL/GenBank/DDBJ whole genome shotgun (WGS) entry which is preliminary data.</text>
</comment>
<dbReference type="EMBL" id="MFLV01000026">
    <property type="protein sequence ID" value="OGG71344.1"/>
    <property type="molecule type" value="Genomic_DNA"/>
</dbReference>
<reference evidence="1 2" key="1">
    <citation type="journal article" date="2016" name="Nat. Commun.">
        <title>Thousands of microbial genomes shed light on interconnected biogeochemical processes in an aquifer system.</title>
        <authorList>
            <person name="Anantharaman K."/>
            <person name="Brown C.T."/>
            <person name="Hug L.A."/>
            <person name="Sharon I."/>
            <person name="Castelle C.J."/>
            <person name="Probst A.J."/>
            <person name="Thomas B.C."/>
            <person name="Singh A."/>
            <person name="Wilkins M.J."/>
            <person name="Karaoz U."/>
            <person name="Brodie E.L."/>
            <person name="Williams K.H."/>
            <person name="Hubbard S.S."/>
            <person name="Banfield J.F."/>
        </authorList>
    </citation>
    <scope>NUCLEOTIDE SEQUENCE [LARGE SCALE GENOMIC DNA]</scope>
</reference>
<gene>
    <name evidence="1" type="ORF">A3A35_00030</name>
</gene>